<protein>
    <submittedName>
        <fullName evidence="1">Uncharacterized protein</fullName>
    </submittedName>
</protein>
<dbReference type="EMBL" id="BK032621">
    <property type="protein sequence ID" value="DAF51748.1"/>
    <property type="molecule type" value="Genomic_DNA"/>
</dbReference>
<reference evidence="1" key="1">
    <citation type="journal article" date="2021" name="Proc. Natl. Acad. Sci. U.S.A.">
        <title>A Catalog of Tens of Thousands of Viruses from Human Metagenomes Reveals Hidden Associations with Chronic Diseases.</title>
        <authorList>
            <person name="Tisza M.J."/>
            <person name="Buck C.B."/>
        </authorList>
    </citation>
    <scope>NUCLEOTIDE SEQUENCE</scope>
    <source>
        <strain evidence="1">CtJYR23</strain>
    </source>
</reference>
<sequence>MNDYKEILKTLLLRYYSPHPIGVVEKQYKTTSQVLYMAQGIIPSEPIDQHDIYDVLQELGFTIELVTIPDDTLVYCWCLYRKASH</sequence>
<name>A0A8S5SL08_9CAUD</name>
<organism evidence="1">
    <name type="scientific">Siphoviridae sp. ctJYR23</name>
    <dbReference type="NCBI Taxonomy" id="2827837"/>
    <lineage>
        <taxon>Viruses</taxon>
        <taxon>Duplodnaviria</taxon>
        <taxon>Heunggongvirae</taxon>
        <taxon>Uroviricota</taxon>
        <taxon>Caudoviricetes</taxon>
    </lineage>
</organism>
<evidence type="ECO:0000313" key="1">
    <source>
        <dbReference type="EMBL" id="DAF51748.1"/>
    </source>
</evidence>
<accession>A0A8S5SL08</accession>
<proteinExistence type="predicted"/>